<dbReference type="CDD" id="cd00609">
    <property type="entry name" value="AAT_like"/>
    <property type="match status" value="1"/>
</dbReference>
<keyword evidence="3" id="KW-0663">Pyridoxal phosphate</keyword>
<dbReference type="InterPro" id="IPR015421">
    <property type="entry name" value="PyrdxlP-dep_Trfase_major"/>
</dbReference>
<evidence type="ECO:0000313" key="5">
    <source>
        <dbReference type="EMBL" id="MDQ0275182.1"/>
    </source>
</evidence>
<gene>
    <name evidence="5" type="ORF">J2S72_001206</name>
</gene>
<dbReference type="Proteomes" id="UP001236559">
    <property type="component" value="Unassembled WGS sequence"/>
</dbReference>
<evidence type="ECO:0000313" key="6">
    <source>
        <dbReference type="Proteomes" id="UP001236559"/>
    </source>
</evidence>
<dbReference type="RefSeq" id="WP_307495179.1">
    <property type="nucleotide sequence ID" value="NZ_JAUSTN010000005.1"/>
</dbReference>
<evidence type="ECO:0000256" key="2">
    <source>
        <dbReference type="ARBA" id="ARBA00022679"/>
    </source>
</evidence>
<keyword evidence="1" id="KW-0032">Aminotransferase</keyword>
<evidence type="ECO:0000256" key="3">
    <source>
        <dbReference type="ARBA" id="ARBA00022898"/>
    </source>
</evidence>
<organism evidence="5 6">
    <name type="scientific">Peptoniphilus koenoeneniae</name>
    <dbReference type="NCBI Taxonomy" id="507751"/>
    <lineage>
        <taxon>Bacteria</taxon>
        <taxon>Bacillati</taxon>
        <taxon>Bacillota</taxon>
        <taxon>Tissierellia</taxon>
        <taxon>Tissierellales</taxon>
        <taxon>Peptoniphilaceae</taxon>
        <taxon>Peptoniphilus</taxon>
    </lineage>
</organism>
<keyword evidence="5" id="KW-0456">Lyase</keyword>
<dbReference type="GO" id="GO:0048472">
    <property type="term" value="F:threonine-phosphate decarboxylase activity"/>
    <property type="evidence" value="ECO:0007669"/>
    <property type="project" value="UniProtKB-EC"/>
</dbReference>
<proteinExistence type="predicted"/>
<keyword evidence="6" id="KW-1185">Reference proteome</keyword>
<dbReference type="EMBL" id="JAUSTN010000005">
    <property type="protein sequence ID" value="MDQ0275182.1"/>
    <property type="molecule type" value="Genomic_DNA"/>
</dbReference>
<dbReference type="PANTHER" id="PTHR43643:SF3">
    <property type="entry name" value="HISTIDINOL-PHOSPHATE AMINOTRANSFERASE"/>
    <property type="match status" value="1"/>
</dbReference>
<feature type="domain" description="Aminotransferase class I/classII large" evidence="4">
    <location>
        <begin position="28"/>
        <end position="355"/>
    </location>
</feature>
<name>A0ABU0AWK0_9FIRM</name>
<reference evidence="5 6" key="1">
    <citation type="submission" date="2023-07" db="EMBL/GenBank/DDBJ databases">
        <title>Genomic Encyclopedia of Type Strains, Phase IV (KMG-IV): sequencing the most valuable type-strain genomes for metagenomic binning, comparative biology and taxonomic classification.</title>
        <authorList>
            <person name="Goeker M."/>
        </authorList>
    </citation>
    <scope>NUCLEOTIDE SEQUENCE [LARGE SCALE GENOMIC DNA]</scope>
    <source>
        <strain evidence="5 6">DSM 22616</strain>
    </source>
</reference>
<dbReference type="EC" id="4.1.1.81" evidence="5"/>
<evidence type="ECO:0000259" key="4">
    <source>
        <dbReference type="Pfam" id="PF00155"/>
    </source>
</evidence>
<dbReference type="InterPro" id="IPR050106">
    <property type="entry name" value="HistidinolP_aminotransfase"/>
</dbReference>
<dbReference type="SUPFAM" id="SSF53383">
    <property type="entry name" value="PLP-dependent transferases"/>
    <property type="match status" value="1"/>
</dbReference>
<dbReference type="PANTHER" id="PTHR43643">
    <property type="entry name" value="HISTIDINOL-PHOSPHATE AMINOTRANSFERASE 2"/>
    <property type="match status" value="1"/>
</dbReference>
<accession>A0ABU0AWK0</accession>
<protein>
    <submittedName>
        <fullName evidence="5">Threonine-phosphate decarboxylase</fullName>
        <ecNumber evidence="5">4.1.1.81</ecNumber>
    </submittedName>
</protein>
<dbReference type="Pfam" id="PF00155">
    <property type="entry name" value="Aminotran_1_2"/>
    <property type="match status" value="1"/>
</dbReference>
<dbReference type="Gene3D" id="3.90.1150.10">
    <property type="entry name" value="Aspartate Aminotransferase, domain 1"/>
    <property type="match status" value="1"/>
</dbReference>
<dbReference type="InterPro" id="IPR015424">
    <property type="entry name" value="PyrdxlP-dep_Trfase"/>
</dbReference>
<dbReference type="InterPro" id="IPR015422">
    <property type="entry name" value="PyrdxlP-dep_Trfase_small"/>
</dbReference>
<dbReference type="Gene3D" id="3.40.640.10">
    <property type="entry name" value="Type I PLP-dependent aspartate aminotransferase-like (Major domain)"/>
    <property type="match status" value="1"/>
</dbReference>
<sequence>MKIKKDSHGANLFELARKYKFDVKEIRDFSSNINPLGNSEKAINYLKENLNLFTTYPDPEYFDLKNSISTYTKIDEENIILGSGTTELICNYIRLINPKKALLLSPCYSEYENELKKINAQIFYYNLKEERNFKADLKEIIKIIKDEKIELFAFANPNNPTGSIFTKEEIEDLLKNESCNFLIDETYVEFTDIKRYTSLELIKKYKNFLAVRSTSKFFASPGIRLGYGISGNEEVLESFSKKLILWGVNIAAEIMGKVMFLDRDYEERVYEHISKERKYMISHLKEIKDLKVYESQGNFILVKILNGKSAKDLREYLLKEKMVIRDCASFKNLDESFFRFCLLKTEDNRNLLRGIEEFFKNKI</sequence>
<keyword evidence="2" id="KW-0808">Transferase</keyword>
<dbReference type="InterPro" id="IPR004839">
    <property type="entry name" value="Aminotransferase_I/II_large"/>
</dbReference>
<evidence type="ECO:0000256" key="1">
    <source>
        <dbReference type="ARBA" id="ARBA00022576"/>
    </source>
</evidence>
<comment type="caution">
    <text evidence="5">The sequence shown here is derived from an EMBL/GenBank/DDBJ whole genome shotgun (WGS) entry which is preliminary data.</text>
</comment>